<sequence length="325" mass="34318">MSKPVIAVVGPGRMGRGMAHAFAYTGHQVRLIDVKPRPAEAAQQALVQARGEVVRSLDVMAGLGAITPAQAAAMAARIVTLAGDAADAALAEADIVFEAVPEVMALKQAAFARVSAAARPDVPVSSTTSTFNVDALAAFVTRPERFLNTHWLNPAFLIPLVEVSPGAATDPAVTAGMLQLLRSAGKVPVECKAAPGFIVPRIQALAMNEAARIVSEGVATAEAVDTATRVAFGTRFAILGLLEFIDYGGGDILYYASNYLKDSLGEERFAPPEVIVDNMQQGRTGARAGAGFYDWASRDLTDYQRELFAKLFDLLGHLKLLPTPS</sequence>
<gene>
    <name evidence="13" type="ORF">OL599_12960</name>
</gene>
<protein>
    <recommendedName>
        <fullName evidence="9">L-gulonate 3-dehydrogenase</fullName>
        <ecNumber evidence="8">1.1.1.45</ecNumber>
    </recommendedName>
    <alternativeName>
        <fullName evidence="9">L-gulonate 3-dehydrogenase</fullName>
    </alternativeName>
</protein>
<dbReference type="RefSeq" id="WP_264714205.1">
    <property type="nucleotide sequence ID" value="NZ_JAPDNT010000009.1"/>
</dbReference>
<feature type="domain" description="3-hydroxyacyl-CoA dehydrogenase NAD binding" evidence="12">
    <location>
        <begin position="6"/>
        <end position="192"/>
    </location>
</feature>
<reference evidence="13" key="1">
    <citation type="submission" date="2022-09" db="EMBL/GenBank/DDBJ databases">
        <title>Rhodovastum sp. nov. RN2-1 isolated from soil in Seongnam, South Korea.</title>
        <authorList>
            <person name="Le N.T."/>
        </authorList>
    </citation>
    <scope>NUCLEOTIDE SEQUENCE</scope>
    <source>
        <strain evidence="13">RN2-1</strain>
    </source>
</reference>
<evidence type="ECO:0000313" key="14">
    <source>
        <dbReference type="Proteomes" id="UP001165679"/>
    </source>
</evidence>
<evidence type="ECO:0000256" key="9">
    <source>
        <dbReference type="ARBA" id="ARBA00042709"/>
    </source>
</evidence>
<comment type="similarity">
    <text evidence="2">Belongs to the 3-hydroxyacyl-CoA dehydrogenase family.</text>
</comment>
<evidence type="ECO:0000313" key="13">
    <source>
        <dbReference type="EMBL" id="MCW3475487.1"/>
    </source>
</evidence>
<dbReference type="EMBL" id="JAPDNT010000009">
    <property type="protein sequence ID" value="MCW3475487.1"/>
    <property type="molecule type" value="Genomic_DNA"/>
</dbReference>
<dbReference type="Pfam" id="PF00725">
    <property type="entry name" value="3HCDH"/>
    <property type="match status" value="1"/>
</dbReference>
<accession>A0AA42CI06</accession>
<dbReference type="InterPro" id="IPR022694">
    <property type="entry name" value="3-OHacyl-CoA_DH"/>
</dbReference>
<dbReference type="SUPFAM" id="SSF48179">
    <property type="entry name" value="6-phosphogluconate dehydrogenase C-terminal domain-like"/>
    <property type="match status" value="1"/>
</dbReference>
<evidence type="ECO:0000256" key="8">
    <source>
        <dbReference type="ARBA" id="ARBA00038962"/>
    </source>
</evidence>
<evidence type="ECO:0000259" key="12">
    <source>
        <dbReference type="Pfam" id="PF02737"/>
    </source>
</evidence>
<dbReference type="EC" id="1.1.1.45" evidence="8"/>
<dbReference type="GO" id="GO:0050104">
    <property type="term" value="F:L-gulonate 3-dehydrogenase activity"/>
    <property type="evidence" value="ECO:0007669"/>
    <property type="project" value="UniProtKB-EC"/>
</dbReference>
<evidence type="ECO:0000256" key="1">
    <source>
        <dbReference type="ARBA" id="ARBA00004496"/>
    </source>
</evidence>
<comment type="subunit">
    <text evidence="3">Homodimer.</text>
</comment>
<evidence type="ECO:0000256" key="2">
    <source>
        <dbReference type="ARBA" id="ARBA00009463"/>
    </source>
</evidence>
<dbReference type="AlphaFoldDB" id="A0AA42CI06"/>
<dbReference type="InterPro" id="IPR006176">
    <property type="entry name" value="3-OHacyl-CoA_DH_NAD-bd"/>
</dbReference>
<evidence type="ECO:0000256" key="5">
    <source>
        <dbReference type="ARBA" id="ARBA00022553"/>
    </source>
</evidence>
<dbReference type="Gene3D" id="1.10.1040.10">
    <property type="entry name" value="N-(1-d-carboxylethyl)-l-norvaline Dehydrogenase, domain 2"/>
    <property type="match status" value="1"/>
</dbReference>
<dbReference type="NCBIfam" id="NF006125">
    <property type="entry name" value="PRK08269.1"/>
    <property type="match status" value="1"/>
</dbReference>
<dbReference type="Pfam" id="PF02737">
    <property type="entry name" value="3HCDH_N"/>
    <property type="match status" value="1"/>
</dbReference>
<dbReference type="InterPro" id="IPR006108">
    <property type="entry name" value="3HC_DH_C"/>
</dbReference>
<dbReference type="GO" id="GO:0070403">
    <property type="term" value="F:NAD+ binding"/>
    <property type="evidence" value="ECO:0007669"/>
    <property type="project" value="InterPro"/>
</dbReference>
<dbReference type="Gene3D" id="3.40.50.720">
    <property type="entry name" value="NAD(P)-binding Rossmann-like Domain"/>
    <property type="match status" value="1"/>
</dbReference>
<evidence type="ECO:0000259" key="11">
    <source>
        <dbReference type="Pfam" id="PF00725"/>
    </source>
</evidence>
<keyword evidence="6 13" id="KW-0560">Oxidoreductase</keyword>
<name>A0AA42CI06_9PROT</name>
<dbReference type="InterPro" id="IPR036291">
    <property type="entry name" value="NAD(P)-bd_dom_sf"/>
</dbReference>
<dbReference type="InterPro" id="IPR013328">
    <property type="entry name" value="6PGD_dom2"/>
</dbReference>
<feature type="site" description="Important for catalytic activity" evidence="10">
    <location>
        <position position="150"/>
    </location>
</feature>
<dbReference type="SUPFAM" id="SSF51735">
    <property type="entry name" value="NAD(P)-binding Rossmann-fold domains"/>
    <property type="match status" value="1"/>
</dbReference>
<organism evidence="13 14">
    <name type="scientific">Limobrevibacterium gyesilva</name>
    <dbReference type="NCBI Taxonomy" id="2991712"/>
    <lineage>
        <taxon>Bacteria</taxon>
        <taxon>Pseudomonadati</taxon>
        <taxon>Pseudomonadota</taxon>
        <taxon>Alphaproteobacteria</taxon>
        <taxon>Acetobacterales</taxon>
        <taxon>Acetobacteraceae</taxon>
        <taxon>Limobrevibacterium</taxon>
    </lineage>
</organism>
<comment type="caution">
    <text evidence="13">The sequence shown here is derived from an EMBL/GenBank/DDBJ whole genome shotgun (WGS) entry which is preliminary data.</text>
</comment>
<reference evidence="13" key="2">
    <citation type="submission" date="2022-10" db="EMBL/GenBank/DDBJ databases">
        <authorList>
            <person name="Trinh H.N."/>
        </authorList>
    </citation>
    <scope>NUCLEOTIDE SEQUENCE</scope>
    <source>
        <strain evidence="13">RN2-1</strain>
    </source>
</reference>
<evidence type="ECO:0000256" key="3">
    <source>
        <dbReference type="ARBA" id="ARBA00011738"/>
    </source>
</evidence>
<dbReference type="GO" id="GO:0005737">
    <property type="term" value="C:cytoplasm"/>
    <property type="evidence" value="ECO:0007669"/>
    <property type="project" value="UniProtKB-SubCell"/>
</dbReference>
<dbReference type="PANTHER" id="PTHR48075:SF1">
    <property type="entry name" value="LAMBDA-CRYSTALLIN HOMOLOG"/>
    <property type="match status" value="1"/>
</dbReference>
<dbReference type="InterPro" id="IPR008927">
    <property type="entry name" value="6-PGluconate_DH-like_C_sf"/>
</dbReference>
<comment type="subcellular location">
    <subcellularLocation>
        <location evidence="1">Cytoplasm</location>
    </subcellularLocation>
</comment>
<keyword evidence="4" id="KW-0963">Cytoplasm</keyword>
<evidence type="ECO:0000256" key="6">
    <source>
        <dbReference type="ARBA" id="ARBA00023002"/>
    </source>
</evidence>
<evidence type="ECO:0000256" key="7">
    <source>
        <dbReference type="ARBA" id="ARBA00023027"/>
    </source>
</evidence>
<dbReference type="Proteomes" id="UP001165679">
    <property type="component" value="Unassembled WGS sequence"/>
</dbReference>
<keyword evidence="7" id="KW-0520">NAD</keyword>
<proteinExistence type="inferred from homology"/>
<keyword evidence="14" id="KW-1185">Reference proteome</keyword>
<feature type="domain" description="3-hydroxyacyl-CoA dehydrogenase C-terminal" evidence="11">
    <location>
        <begin position="196"/>
        <end position="295"/>
    </location>
</feature>
<dbReference type="PANTHER" id="PTHR48075">
    <property type="entry name" value="3-HYDROXYACYL-COA DEHYDROGENASE FAMILY PROTEIN"/>
    <property type="match status" value="1"/>
</dbReference>
<evidence type="ECO:0000256" key="4">
    <source>
        <dbReference type="ARBA" id="ARBA00022490"/>
    </source>
</evidence>
<keyword evidence="5" id="KW-0597">Phosphoprotein</keyword>
<evidence type="ECO:0000256" key="10">
    <source>
        <dbReference type="PIRSR" id="PIRSR000105-1"/>
    </source>
</evidence>
<dbReference type="PIRSF" id="PIRSF000105">
    <property type="entry name" value="HCDH"/>
    <property type="match status" value="1"/>
</dbReference>
<dbReference type="GO" id="GO:0006631">
    <property type="term" value="P:fatty acid metabolic process"/>
    <property type="evidence" value="ECO:0007669"/>
    <property type="project" value="InterPro"/>
</dbReference>